<reference evidence="2" key="1">
    <citation type="submission" date="2016-11" db="EMBL/GenBank/DDBJ databases">
        <authorList>
            <person name="Jaros S."/>
            <person name="Januszkiewicz K."/>
            <person name="Wedrychowicz H."/>
        </authorList>
    </citation>
    <scope>NUCLEOTIDE SEQUENCE [LARGE SCALE GENOMIC DNA]</scope>
    <source>
        <strain evidence="2">DSM 7057</strain>
    </source>
</reference>
<evidence type="ECO:0000313" key="1">
    <source>
        <dbReference type="EMBL" id="SFW73495.1"/>
    </source>
</evidence>
<organism evidence="1 2">
    <name type="scientific">Desulfovibrio desulfuricans</name>
    <dbReference type="NCBI Taxonomy" id="876"/>
    <lineage>
        <taxon>Bacteria</taxon>
        <taxon>Pseudomonadati</taxon>
        <taxon>Thermodesulfobacteriota</taxon>
        <taxon>Desulfovibrionia</taxon>
        <taxon>Desulfovibrionales</taxon>
        <taxon>Desulfovibrionaceae</taxon>
        <taxon>Desulfovibrio</taxon>
    </lineage>
</organism>
<dbReference type="RefSeq" id="WP_072312560.1">
    <property type="nucleotide sequence ID" value="NZ_FPIW01000093.1"/>
</dbReference>
<dbReference type="Proteomes" id="UP000182680">
    <property type="component" value="Unassembled WGS sequence"/>
</dbReference>
<dbReference type="PANTHER" id="PTHR37807:SF3">
    <property type="entry name" value="OS07G0160300 PROTEIN"/>
    <property type="match status" value="1"/>
</dbReference>
<dbReference type="EMBL" id="FPIW01000093">
    <property type="protein sequence ID" value="SFW73495.1"/>
    <property type="molecule type" value="Genomic_DNA"/>
</dbReference>
<dbReference type="Pfam" id="PF13671">
    <property type="entry name" value="AAA_33"/>
    <property type="match status" value="1"/>
</dbReference>
<proteinExistence type="predicted"/>
<protein>
    <submittedName>
        <fullName evidence="1">Predicted kinase</fullName>
    </submittedName>
</protein>
<dbReference type="AlphaFoldDB" id="A0AA94HVC9"/>
<dbReference type="Gene3D" id="3.40.50.300">
    <property type="entry name" value="P-loop containing nucleotide triphosphate hydrolases"/>
    <property type="match status" value="1"/>
</dbReference>
<comment type="caution">
    <text evidence="1">The sequence shown here is derived from an EMBL/GenBank/DDBJ whole genome shotgun (WGS) entry which is preliminary data.</text>
</comment>
<sequence length="217" mass="24210">MLLIFGGLPGTGKTTIARQVAQKLSAAYIRMDSLELALVRSGLAKNQWDLGPAGYIAGYALAADNLRLGLSVVADSVNPLRITRNAWRDIAVQEGVDYLEIEIICSDTEQHKERVEGRSPDISGHVLPDWQSVVNQKYEPWDRERIVLDTAKLRLMWPSVKYLRKLAGMLSMSPIFLAFSIMAKMRANKTDLEFPAPSLGLIHDDQCSYQCCPVKHP</sequence>
<dbReference type="InterPro" id="IPR027417">
    <property type="entry name" value="P-loop_NTPase"/>
</dbReference>
<dbReference type="GO" id="GO:0016301">
    <property type="term" value="F:kinase activity"/>
    <property type="evidence" value="ECO:0007669"/>
    <property type="project" value="UniProtKB-KW"/>
</dbReference>
<name>A0AA94HVC9_DESDE</name>
<keyword evidence="1" id="KW-0418">Kinase</keyword>
<accession>A0AA94HVC9</accession>
<keyword evidence="1" id="KW-0808">Transferase</keyword>
<dbReference type="PANTHER" id="PTHR37807">
    <property type="entry name" value="OS07G0160300 PROTEIN"/>
    <property type="match status" value="1"/>
</dbReference>
<evidence type="ECO:0000313" key="2">
    <source>
        <dbReference type="Proteomes" id="UP000182680"/>
    </source>
</evidence>
<gene>
    <name evidence="1" type="ORF">SAMN02910291_02817</name>
</gene>
<dbReference type="SUPFAM" id="SSF52540">
    <property type="entry name" value="P-loop containing nucleoside triphosphate hydrolases"/>
    <property type="match status" value="1"/>
</dbReference>